<dbReference type="GO" id="GO:0072659">
    <property type="term" value="P:protein localization to plasma membrane"/>
    <property type="evidence" value="ECO:0007669"/>
    <property type="project" value="TreeGrafter"/>
</dbReference>
<proteinExistence type="predicted"/>
<dbReference type="GO" id="GO:0007064">
    <property type="term" value="P:mitotic sister chromatid cohesion"/>
    <property type="evidence" value="ECO:0007669"/>
    <property type="project" value="InterPro"/>
</dbReference>
<dbReference type="Pfam" id="PF00168">
    <property type="entry name" value="C2"/>
    <property type="match status" value="1"/>
</dbReference>
<dbReference type="EMBL" id="JAKCXM010000443">
    <property type="protein sequence ID" value="KAJ0393981.1"/>
    <property type="molecule type" value="Genomic_DNA"/>
</dbReference>
<dbReference type="Gene3D" id="2.60.40.150">
    <property type="entry name" value="C2 domain"/>
    <property type="match status" value="1"/>
</dbReference>
<dbReference type="SUPFAM" id="SSF49562">
    <property type="entry name" value="C2 domain (Calcium/lipid-binding domain, CaLB)"/>
    <property type="match status" value="1"/>
</dbReference>
<keyword evidence="3" id="KW-1185">Reference proteome</keyword>
<dbReference type="InterPro" id="IPR019128">
    <property type="entry name" value="Dcc1"/>
</dbReference>
<dbReference type="AlphaFoldDB" id="A0AAD5LA00"/>
<dbReference type="PROSITE" id="PS50004">
    <property type="entry name" value="C2"/>
    <property type="match status" value="1"/>
</dbReference>
<sequence length="451" mass="51528">MSQPTGRKDALVTALTYSSDRFRLLELTPDVEKAIMEGESGARQVRTNPPGTSSLTEQRLSITCENEVREMLAELNAFEDGGSWHVLDPDYQASVFADILDAVVQNDWDFEMKGIAMPEILRACAEPEVVVRQCCRAYGRIDTSADGQEVCRLDKDKIALFCARQLFREHSETKQAAQPGATPGWPLDQFMEKWQLRVPEPIKVTPEMLRGVALTKTQRGKPTWLHYFPEDQLPMDPKLRFEKLFQQQEKWTVEQLEPYIRMPCTIKIRVVEARDLPVMDRASKLTDAFVSITFASFEAKSSVSRKTLNPKWDEEFRFDVADDSVLQSQPIEFRVMDHDVYTSDATIGIVYVDLNCLLMRDGHVIQGWFPVYDTLLGVRCELSLVVRLLYFGDVNPFRESSAGVQFFGLSTLDPSLYTVEKMLGFVEELVVHADPEYSWSDNFRTRFNSSP</sequence>
<dbReference type="GO" id="GO:0005509">
    <property type="term" value="F:calcium ion binding"/>
    <property type="evidence" value="ECO:0007669"/>
    <property type="project" value="TreeGrafter"/>
</dbReference>
<dbReference type="GO" id="GO:0005544">
    <property type="term" value="F:calcium-dependent phospholipid binding"/>
    <property type="evidence" value="ECO:0007669"/>
    <property type="project" value="InterPro"/>
</dbReference>
<evidence type="ECO:0000259" key="1">
    <source>
        <dbReference type="PROSITE" id="PS50004"/>
    </source>
</evidence>
<dbReference type="InterPro" id="IPR037785">
    <property type="entry name" value="C2_C2CD5"/>
</dbReference>
<dbReference type="GO" id="GO:0010828">
    <property type="term" value="P:positive regulation of D-glucose transmembrane transport"/>
    <property type="evidence" value="ECO:0007669"/>
    <property type="project" value="TreeGrafter"/>
</dbReference>
<evidence type="ECO:0000313" key="3">
    <source>
        <dbReference type="Proteomes" id="UP001209570"/>
    </source>
</evidence>
<dbReference type="PANTHER" id="PTHR37412">
    <property type="entry name" value="C2 DOMAIN-CONTAINING PROTEIN 5"/>
    <property type="match status" value="1"/>
</dbReference>
<name>A0AAD5LA00_PYTIN</name>
<dbReference type="GO" id="GO:0031340">
    <property type="term" value="P:positive regulation of vesicle fusion"/>
    <property type="evidence" value="ECO:0007669"/>
    <property type="project" value="TreeGrafter"/>
</dbReference>
<dbReference type="CDD" id="cd08688">
    <property type="entry name" value="C2_KIAA0528-like"/>
    <property type="match status" value="1"/>
</dbReference>
<dbReference type="InterPro" id="IPR038983">
    <property type="entry name" value="C2CD5"/>
</dbReference>
<comment type="caution">
    <text evidence="2">The sequence shown here is derived from an EMBL/GenBank/DDBJ whole genome shotgun (WGS) entry which is preliminary data.</text>
</comment>
<feature type="domain" description="C2" evidence="1">
    <location>
        <begin position="247"/>
        <end position="369"/>
    </location>
</feature>
<reference evidence="2" key="1">
    <citation type="submission" date="2021-12" db="EMBL/GenBank/DDBJ databases">
        <title>Prjna785345.</title>
        <authorList>
            <person name="Rujirawat T."/>
            <person name="Krajaejun T."/>
        </authorList>
    </citation>
    <scope>NUCLEOTIDE SEQUENCE</scope>
    <source>
        <strain evidence="2">Pi057C3</strain>
    </source>
</reference>
<protein>
    <recommendedName>
        <fullName evidence="1">C2 domain-containing protein</fullName>
    </recommendedName>
</protein>
<gene>
    <name evidence="2" type="ORF">P43SY_007496</name>
</gene>
<organism evidence="2 3">
    <name type="scientific">Pythium insidiosum</name>
    <name type="common">Pythiosis disease agent</name>
    <dbReference type="NCBI Taxonomy" id="114742"/>
    <lineage>
        <taxon>Eukaryota</taxon>
        <taxon>Sar</taxon>
        <taxon>Stramenopiles</taxon>
        <taxon>Oomycota</taxon>
        <taxon>Peronosporomycetes</taxon>
        <taxon>Pythiales</taxon>
        <taxon>Pythiaceae</taxon>
        <taxon>Pythium</taxon>
    </lineage>
</organism>
<evidence type="ECO:0000313" key="2">
    <source>
        <dbReference type="EMBL" id="KAJ0393981.1"/>
    </source>
</evidence>
<dbReference type="InterPro" id="IPR035892">
    <property type="entry name" value="C2_domain_sf"/>
</dbReference>
<dbReference type="GO" id="GO:0065002">
    <property type="term" value="P:intracellular protein transmembrane transport"/>
    <property type="evidence" value="ECO:0007669"/>
    <property type="project" value="TreeGrafter"/>
</dbReference>
<dbReference type="SMART" id="SM00239">
    <property type="entry name" value="C2"/>
    <property type="match status" value="1"/>
</dbReference>
<dbReference type="GO" id="GO:0031390">
    <property type="term" value="C:Ctf18 RFC-like complex"/>
    <property type="evidence" value="ECO:0007669"/>
    <property type="project" value="InterPro"/>
</dbReference>
<dbReference type="Pfam" id="PF09724">
    <property type="entry name" value="Dcc1"/>
    <property type="match status" value="1"/>
</dbReference>
<dbReference type="InterPro" id="IPR000008">
    <property type="entry name" value="C2_dom"/>
</dbReference>
<dbReference type="PANTHER" id="PTHR37412:SF2">
    <property type="entry name" value="C2 DOMAIN-CONTAINING PROTEIN 5"/>
    <property type="match status" value="1"/>
</dbReference>
<dbReference type="GO" id="GO:0090314">
    <property type="term" value="P:positive regulation of protein targeting to membrane"/>
    <property type="evidence" value="ECO:0007669"/>
    <property type="project" value="TreeGrafter"/>
</dbReference>
<accession>A0AAD5LA00</accession>
<dbReference type="Proteomes" id="UP001209570">
    <property type="component" value="Unassembled WGS sequence"/>
</dbReference>
<dbReference type="GO" id="GO:0005886">
    <property type="term" value="C:plasma membrane"/>
    <property type="evidence" value="ECO:0007669"/>
    <property type="project" value="TreeGrafter"/>
</dbReference>